<dbReference type="RefSeq" id="WP_018578105.1">
    <property type="nucleotide sequence ID" value="NZ_KB892423.1"/>
</dbReference>
<evidence type="ECO:0000313" key="1">
    <source>
        <dbReference type="EMBL" id="KTD57376.1"/>
    </source>
</evidence>
<keyword evidence="2" id="KW-1185">Reference proteome</keyword>
<reference evidence="1 2" key="1">
    <citation type="submission" date="2015-11" db="EMBL/GenBank/DDBJ databases">
        <title>Genomic analysis of 38 Legionella species identifies large and diverse effector repertoires.</title>
        <authorList>
            <person name="Burstein D."/>
            <person name="Amaro F."/>
            <person name="Zusman T."/>
            <person name="Lifshitz Z."/>
            <person name="Cohen O."/>
            <person name="Gilbert J.A."/>
            <person name="Pupko T."/>
            <person name="Shuman H.A."/>
            <person name="Segal G."/>
        </authorList>
    </citation>
    <scope>NUCLEOTIDE SEQUENCE [LARGE SCALE GENOMIC DNA]</scope>
    <source>
        <strain evidence="1 2">ATCC 49655</strain>
    </source>
</reference>
<dbReference type="OrthoDB" id="9813050at2"/>
<dbReference type="EMBL" id="LNYW01000069">
    <property type="protein sequence ID" value="KTD57376.1"/>
    <property type="molecule type" value="Genomic_DNA"/>
</dbReference>
<gene>
    <name evidence="1" type="ORF">Lsha_2758</name>
</gene>
<comment type="caution">
    <text evidence="1">The sequence shown here is derived from an EMBL/GenBank/DDBJ whole genome shotgun (WGS) entry which is preliminary data.</text>
</comment>
<dbReference type="STRING" id="1122169.Lsha_2758"/>
<dbReference type="PATRIC" id="fig|1122169.6.peg.3169"/>
<protein>
    <submittedName>
        <fullName evidence="1">Abi-like protein</fullName>
    </submittedName>
</protein>
<name>A0A0W0YKH1_9GAMM</name>
<dbReference type="eggNOG" id="ENOG50333S7">
    <property type="taxonomic scope" value="Bacteria"/>
</dbReference>
<organism evidence="1 2">
    <name type="scientific">Legionella shakespearei DSM 23087</name>
    <dbReference type="NCBI Taxonomy" id="1122169"/>
    <lineage>
        <taxon>Bacteria</taxon>
        <taxon>Pseudomonadati</taxon>
        <taxon>Pseudomonadota</taxon>
        <taxon>Gammaproteobacteria</taxon>
        <taxon>Legionellales</taxon>
        <taxon>Legionellaceae</taxon>
        <taxon>Legionella</taxon>
    </lineage>
</organism>
<dbReference type="Proteomes" id="UP000054600">
    <property type="component" value="Unassembled WGS sequence"/>
</dbReference>
<evidence type="ECO:0000313" key="2">
    <source>
        <dbReference type="Proteomes" id="UP000054600"/>
    </source>
</evidence>
<proteinExistence type="predicted"/>
<dbReference type="AlphaFoldDB" id="A0A0W0YKH1"/>
<accession>A0A0W0YKH1</accession>
<sequence>MSDLYPSFFDELSIIFSEERLDGYLNHTTCNHNKTEALAAYSWNIELSQSLYPALQILEISLRNSLHLAISTHFDTEHWFELPFLHPSEQKQIAQVINDLKKRKKPIQSGRIVAELSFGFWTSLFDIRYEHGQILWPRLLKTTFQNLPKSQKTRAFLSRELNRIRFLRNRVFHHEPIWHWKDLSQQHQQILNLTNGLSPAALQFLNLFDHFPESYNKGKEDVSNKLKQIHF</sequence>